<feature type="region of interest" description="Disordered" evidence="1">
    <location>
        <begin position="1"/>
        <end position="97"/>
    </location>
</feature>
<dbReference type="EMBL" id="PSZD01000020">
    <property type="protein sequence ID" value="PPJ24350.1"/>
    <property type="molecule type" value="Genomic_DNA"/>
</dbReference>
<name>A0A2S6A067_9NOCA</name>
<dbReference type="AlphaFoldDB" id="A0A2S6A067"/>
<gene>
    <name evidence="3" type="ORF">C5F51_26155</name>
</gene>
<accession>A0A2S6A067</accession>
<evidence type="ECO:0000313" key="3">
    <source>
        <dbReference type="EMBL" id="PPJ24350.1"/>
    </source>
</evidence>
<feature type="compositionally biased region" description="Low complexity" evidence="1">
    <location>
        <begin position="1"/>
        <end position="13"/>
    </location>
</feature>
<feature type="domain" description="DUF397" evidence="2">
    <location>
        <begin position="89"/>
        <end position="141"/>
    </location>
</feature>
<organism evidence="3 4">
    <name type="scientific">Nocardia nova</name>
    <dbReference type="NCBI Taxonomy" id="37330"/>
    <lineage>
        <taxon>Bacteria</taxon>
        <taxon>Bacillati</taxon>
        <taxon>Actinomycetota</taxon>
        <taxon>Actinomycetes</taxon>
        <taxon>Mycobacteriales</taxon>
        <taxon>Nocardiaceae</taxon>
        <taxon>Nocardia</taxon>
    </lineage>
</organism>
<dbReference type="InterPro" id="IPR007278">
    <property type="entry name" value="DUF397"/>
</dbReference>
<keyword evidence="4" id="KW-1185">Reference proteome</keyword>
<dbReference type="Pfam" id="PF04149">
    <property type="entry name" value="DUF397"/>
    <property type="match status" value="1"/>
</dbReference>
<protein>
    <submittedName>
        <fullName evidence="3">DUF397 domain-containing protein</fullName>
    </submittedName>
</protein>
<evidence type="ECO:0000256" key="1">
    <source>
        <dbReference type="SAM" id="MobiDB-lite"/>
    </source>
</evidence>
<dbReference type="Proteomes" id="UP000238356">
    <property type="component" value="Unassembled WGS sequence"/>
</dbReference>
<proteinExistence type="predicted"/>
<feature type="compositionally biased region" description="Polar residues" evidence="1">
    <location>
        <begin position="78"/>
        <end position="89"/>
    </location>
</feature>
<sequence>MPRAAARSRSLRAGGTISATLEPGADTTAGGIHRGLRRNPVPGQANRDRGVPTGAVRHRRCGAGRSGVKGSAGEDRTGVQSVSTETSSAKWFKSSRSRDGGECVEVAHLTNGAVGVRDSKNPTGPVLLFTPCEWDAFTTGLQDGKFERPA</sequence>
<evidence type="ECO:0000313" key="4">
    <source>
        <dbReference type="Proteomes" id="UP000238356"/>
    </source>
</evidence>
<comment type="caution">
    <text evidence="3">The sequence shown here is derived from an EMBL/GenBank/DDBJ whole genome shotgun (WGS) entry which is preliminary data.</text>
</comment>
<evidence type="ECO:0000259" key="2">
    <source>
        <dbReference type="Pfam" id="PF04149"/>
    </source>
</evidence>
<reference evidence="3 4" key="1">
    <citation type="submission" date="2018-02" db="EMBL/GenBank/DDBJ databases">
        <title>8 Nocardia nova and 1 Nocardia cyriacigeorgica strain used for evolution to TMP-SMX.</title>
        <authorList>
            <person name="Mehta H."/>
            <person name="Weng J."/>
            <person name="Shamoo Y."/>
        </authorList>
    </citation>
    <scope>NUCLEOTIDE SEQUENCE [LARGE SCALE GENOMIC DNA]</scope>
    <source>
        <strain evidence="3 4">BAA2227</strain>
    </source>
</reference>